<evidence type="ECO:0000256" key="7">
    <source>
        <dbReference type="ARBA" id="ARBA00047942"/>
    </source>
</evidence>
<dbReference type="GO" id="GO:0015667">
    <property type="term" value="F:site-specific DNA-methyltransferase (cytosine-N4-specific) activity"/>
    <property type="evidence" value="ECO:0007669"/>
    <property type="project" value="UniProtKB-EC"/>
</dbReference>
<keyword evidence="5" id="KW-0680">Restriction system</keyword>
<reference evidence="12 13" key="1">
    <citation type="submission" date="2014-09" db="EMBL/GenBank/DDBJ databases">
        <authorList>
            <person name="McGinnis J.M."/>
            <person name="Wolfgang W.J."/>
        </authorList>
    </citation>
    <scope>NUCLEOTIDE SEQUENCE [LARGE SCALE GENOMIC DNA]</scope>
    <source>
        <strain evidence="12 13">5503</strain>
    </source>
</reference>
<dbReference type="EMBL" id="JRKQ01000005">
    <property type="protein sequence ID" value="KGJ23440.1"/>
    <property type="molecule type" value="Genomic_DNA"/>
</dbReference>
<dbReference type="Pfam" id="PF01555">
    <property type="entry name" value="N6_N4_Mtase"/>
    <property type="match status" value="1"/>
</dbReference>
<evidence type="ECO:0000313" key="13">
    <source>
        <dbReference type="Proteomes" id="UP000029858"/>
    </source>
</evidence>
<evidence type="ECO:0000256" key="4">
    <source>
        <dbReference type="ARBA" id="ARBA00022691"/>
    </source>
</evidence>
<evidence type="ECO:0000256" key="3">
    <source>
        <dbReference type="ARBA" id="ARBA00022679"/>
    </source>
</evidence>
<dbReference type="RefSeq" id="WP_036707033.1">
    <property type="nucleotide sequence ID" value="NZ_JRKQ01000005.1"/>
</dbReference>
<dbReference type="PANTHER" id="PTHR33375:SF1">
    <property type="entry name" value="CHROMOSOME-PARTITIONING PROTEIN PARB-RELATED"/>
    <property type="match status" value="1"/>
</dbReference>
<evidence type="ECO:0000256" key="6">
    <source>
        <dbReference type="ARBA" id="ARBA00023125"/>
    </source>
</evidence>
<evidence type="ECO:0000256" key="2">
    <source>
        <dbReference type="ARBA" id="ARBA00022603"/>
    </source>
</evidence>
<dbReference type="Gene3D" id="3.40.50.150">
    <property type="entry name" value="Vaccinia Virus protein VP39"/>
    <property type="match status" value="1"/>
</dbReference>
<dbReference type="GO" id="GO:0045881">
    <property type="term" value="P:positive regulation of sporulation resulting in formation of a cellular spore"/>
    <property type="evidence" value="ECO:0007669"/>
    <property type="project" value="TreeGrafter"/>
</dbReference>
<gene>
    <name evidence="12" type="ORF">IX56_02115</name>
</gene>
<dbReference type="Pfam" id="PF02195">
    <property type="entry name" value="ParB_N"/>
    <property type="match status" value="1"/>
</dbReference>
<dbReference type="InterPro" id="IPR003115">
    <property type="entry name" value="ParB_N"/>
</dbReference>
<feature type="region of interest" description="Disordered" evidence="10">
    <location>
        <begin position="304"/>
        <end position="330"/>
    </location>
</feature>
<dbReference type="SMART" id="SM00470">
    <property type="entry name" value="ParB"/>
    <property type="match status" value="1"/>
</dbReference>
<keyword evidence="2 12" id="KW-0489">Methyltransferase</keyword>
<proteinExistence type="inferred from homology"/>
<dbReference type="InterPro" id="IPR015840">
    <property type="entry name" value="DNA_MeTrfase_ParB"/>
</dbReference>
<dbReference type="GO" id="GO:0032259">
    <property type="term" value="P:methylation"/>
    <property type="evidence" value="ECO:0007669"/>
    <property type="project" value="UniProtKB-KW"/>
</dbReference>
<evidence type="ECO:0000256" key="5">
    <source>
        <dbReference type="ARBA" id="ARBA00022747"/>
    </source>
</evidence>
<dbReference type="InterPro" id="IPR036086">
    <property type="entry name" value="ParB/Sulfiredoxin_sf"/>
</dbReference>
<evidence type="ECO:0000256" key="1">
    <source>
        <dbReference type="ARBA" id="ARBA00010203"/>
    </source>
</evidence>
<dbReference type="PIRSF" id="PIRSF036758">
    <property type="entry name" value="Aden_M_ParB"/>
    <property type="match status" value="1"/>
</dbReference>
<comment type="caution">
    <text evidence="12">The sequence shown here is derived from an EMBL/GenBank/DDBJ whole genome shotgun (WGS) entry which is preliminary data.</text>
</comment>
<name>A0A099GKU2_9RHOB</name>
<dbReference type="InterPro" id="IPR029063">
    <property type="entry name" value="SAM-dependent_MTases_sf"/>
</dbReference>
<comment type="similarity">
    <text evidence="1">Belongs to the N(4)/N(6)-methyltransferase family. N(4) subfamily.</text>
</comment>
<protein>
    <recommendedName>
        <fullName evidence="9">Methyltransferase</fullName>
        <ecNumber evidence="9">2.1.1.-</ecNumber>
    </recommendedName>
</protein>
<dbReference type="InterPro" id="IPR017985">
    <property type="entry name" value="MeTrfase_CN4_CS"/>
</dbReference>
<keyword evidence="6" id="KW-0238">DNA-binding</keyword>
<reference evidence="12 13" key="2">
    <citation type="submission" date="2014-10" db="EMBL/GenBank/DDBJ databases">
        <title>Paracoccus sanguinis sp. nov., isolated from clinical specimens of New York State patients.</title>
        <authorList>
            <person name="Mingle L.A."/>
            <person name="Cole J.A."/>
            <person name="Lapierre P."/>
            <person name="Musser K.A."/>
        </authorList>
    </citation>
    <scope>NUCLEOTIDE SEQUENCE [LARGE SCALE GENOMIC DNA]</scope>
    <source>
        <strain evidence="12 13">5503</strain>
    </source>
</reference>
<evidence type="ECO:0000313" key="12">
    <source>
        <dbReference type="EMBL" id="KGJ23440.1"/>
    </source>
</evidence>
<organism evidence="12 13">
    <name type="scientific">Paracoccus sanguinis</name>
    <dbReference type="NCBI Taxonomy" id="1545044"/>
    <lineage>
        <taxon>Bacteria</taxon>
        <taxon>Pseudomonadati</taxon>
        <taxon>Pseudomonadota</taxon>
        <taxon>Alphaproteobacteria</taxon>
        <taxon>Rhodobacterales</taxon>
        <taxon>Paracoccaceae</taxon>
        <taxon>Paracoccus</taxon>
    </lineage>
</organism>
<dbReference type="SUPFAM" id="SSF110849">
    <property type="entry name" value="ParB/Sulfiredoxin"/>
    <property type="match status" value="1"/>
</dbReference>
<accession>A0A099GKU2</accession>
<dbReference type="GO" id="GO:0009307">
    <property type="term" value="P:DNA restriction-modification system"/>
    <property type="evidence" value="ECO:0007669"/>
    <property type="project" value="UniProtKB-KW"/>
</dbReference>
<dbReference type="InterPro" id="IPR050336">
    <property type="entry name" value="Chromosome_partition/occlusion"/>
</dbReference>
<comment type="catalytic activity">
    <reaction evidence="8">
        <text>a 2'-deoxycytidine in DNA + S-adenosyl-L-methionine = an N(4)-methyl-2'-deoxycytidine in DNA + S-adenosyl-L-homocysteine + H(+)</text>
        <dbReference type="Rhea" id="RHEA:16857"/>
        <dbReference type="Rhea" id="RHEA-COMP:11369"/>
        <dbReference type="Rhea" id="RHEA-COMP:13674"/>
        <dbReference type="ChEBI" id="CHEBI:15378"/>
        <dbReference type="ChEBI" id="CHEBI:57856"/>
        <dbReference type="ChEBI" id="CHEBI:59789"/>
        <dbReference type="ChEBI" id="CHEBI:85452"/>
        <dbReference type="ChEBI" id="CHEBI:137933"/>
        <dbReference type="EC" id="2.1.1.113"/>
    </reaction>
</comment>
<keyword evidence="4" id="KW-0949">S-adenosyl-L-methionine</keyword>
<dbReference type="GO" id="GO:0009007">
    <property type="term" value="F:site-specific DNA-methyltransferase (adenine-specific) activity"/>
    <property type="evidence" value="ECO:0007669"/>
    <property type="project" value="UniProtKB-EC"/>
</dbReference>
<comment type="catalytic activity">
    <reaction evidence="7">
        <text>a 2'-deoxyadenosine in DNA + S-adenosyl-L-methionine = an N(6)-methyl-2'-deoxyadenosine in DNA + S-adenosyl-L-homocysteine + H(+)</text>
        <dbReference type="Rhea" id="RHEA:15197"/>
        <dbReference type="Rhea" id="RHEA-COMP:12418"/>
        <dbReference type="Rhea" id="RHEA-COMP:12419"/>
        <dbReference type="ChEBI" id="CHEBI:15378"/>
        <dbReference type="ChEBI" id="CHEBI:57856"/>
        <dbReference type="ChEBI" id="CHEBI:59789"/>
        <dbReference type="ChEBI" id="CHEBI:90615"/>
        <dbReference type="ChEBI" id="CHEBI:90616"/>
        <dbReference type="EC" id="2.1.1.72"/>
    </reaction>
</comment>
<evidence type="ECO:0000256" key="10">
    <source>
        <dbReference type="SAM" id="MobiDB-lite"/>
    </source>
</evidence>
<dbReference type="AlphaFoldDB" id="A0A099GKU2"/>
<dbReference type="PROSITE" id="PS00093">
    <property type="entry name" value="N4_MTASE"/>
    <property type="match status" value="1"/>
</dbReference>
<dbReference type="InterPro" id="IPR002941">
    <property type="entry name" value="DNA_methylase_N4/N6"/>
</dbReference>
<dbReference type="GO" id="GO:0005694">
    <property type="term" value="C:chromosome"/>
    <property type="evidence" value="ECO:0007669"/>
    <property type="project" value="TreeGrafter"/>
</dbReference>
<evidence type="ECO:0000256" key="9">
    <source>
        <dbReference type="RuleBase" id="RU362026"/>
    </source>
</evidence>
<dbReference type="Gene3D" id="3.90.1530.10">
    <property type="entry name" value="Conserved hypothetical protein from pyrococcus furiosus pfu- 392566-001, ParB domain"/>
    <property type="match status" value="1"/>
</dbReference>
<dbReference type="GO" id="GO:0007059">
    <property type="term" value="P:chromosome segregation"/>
    <property type="evidence" value="ECO:0007669"/>
    <property type="project" value="TreeGrafter"/>
</dbReference>
<feature type="domain" description="ParB-like N-terminal" evidence="11">
    <location>
        <begin position="4"/>
        <end position="90"/>
    </location>
</feature>
<dbReference type="PRINTS" id="PR00508">
    <property type="entry name" value="S21N4MTFRASE"/>
</dbReference>
<dbReference type="Proteomes" id="UP000029858">
    <property type="component" value="Unassembled WGS sequence"/>
</dbReference>
<dbReference type="GO" id="GO:0003677">
    <property type="term" value="F:DNA binding"/>
    <property type="evidence" value="ECO:0007669"/>
    <property type="project" value="UniProtKB-KW"/>
</dbReference>
<dbReference type="InterPro" id="IPR001091">
    <property type="entry name" value="RM_Methyltransferase"/>
</dbReference>
<sequence>MQIELIAVDNLTPYARNARTHSPDQIAQIAASIAEFGFTNPILIGADGVIIAGHGRLMAAQRLGLAEVPVIRLAHLSAVQRRALVIADNRIAENAGWDEELLRSELAALQGLDFDLDLVGFSDDELADLLGDAEASGFGAVPEEEEDGIPDLPEDPVTRPGDIWILGDHRLLCGDSTDAAAVARLMDGQRATLLFTSPPYGQQRDYGAAKEKVSDWDRLMQGVFASAPVSEDAQLLVNLGLVHRDSEWIPYWDAWTQWMRTQGWRRFGWYVWDQGPGLPGDWNGRYAPAHEFVFHFNRVPRRPNKTVESKHAGETLGGGGLRSADGTVSAKHGAGNAIQSHRIPDSVIRVMRHKGAIAGGAHPAVFPVSLAEEMIAAWSDPGDLLYEPFTGSGSQLIAATNLDRTCFGMELDPAYCDVAVRRWQLMTGGTATHAETGASFEAETATRKALAA</sequence>
<evidence type="ECO:0000256" key="8">
    <source>
        <dbReference type="ARBA" id="ARBA00049120"/>
    </source>
</evidence>
<dbReference type="CDD" id="cd16403">
    <property type="entry name" value="ParB_N_like_MT"/>
    <property type="match status" value="1"/>
</dbReference>
<evidence type="ECO:0000259" key="11">
    <source>
        <dbReference type="SMART" id="SM00470"/>
    </source>
</evidence>
<dbReference type="SUPFAM" id="SSF53335">
    <property type="entry name" value="S-adenosyl-L-methionine-dependent methyltransferases"/>
    <property type="match status" value="1"/>
</dbReference>
<keyword evidence="3" id="KW-0808">Transferase</keyword>
<dbReference type="GO" id="GO:0008170">
    <property type="term" value="F:N-methyltransferase activity"/>
    <property type="evidence" value="ECO:0007669"/>
    <property type="project" value="InterPro"/>
</dbReference>
<dbReference type="PANTHER" id="PTHR33375">
    <property type="entry name" value="CHROMOSOME-PARTITIONING PROTEIN PARB-RELATED"/>
    <property type="match status" value="1"/>
</dbReference>
<dbReference type="EC" id="2.1.1.-" evidence="9"/>